<dbReference type="EMBL" id="PVMZ01000043">
    <property type="protein sequence ID" value="PRX06656.1"/>
    <property type="molecule type" value="Genomic_DNA"/>
</dbReference>
<proteinExistence type="predicted"/>
<protein>
    <submittedName>
        <fullName evidence="2">Flavoprotein</fullName>
    </submittedName>
</protein>
<evidence type="ECO:0000313" key="3">
    <source>
        <dbReference type="Proteomes" id="UP000239415"/>
    </source>
</evidence>
<reference evidence="2 3" key="1">
    <citation type="submission" date="2018-03" db="EMBL/GenBank/DDBJ databases">
        <title>Genomic Encyclopedia of Archaeal and Bacterial Type Strains, Phase II (KMG-II): from individual species to whole genera.</title>
        <authorList>
            <person name="Goeker M."/>
        </authorList>
    </citation>
    <scope>NUCLEOTIDE SEQUENCE [LARGE SCALE GENOMIC DNA]</scope>
    <source>
        <strain evidence="2 3">DSM 43146</strain>
    </source>
</reference>
<dbReference type="GO" id="GO:0003824">
    <property type="term" value="F:catalytic activity"/>
    <property type="evidence" value="ECO:0007669"/>
    <property type="project" value="InterPro"/>
</dbReference>
<dbReference type="InterPro" id="IPR003382">
    <property type="entry name" value="Flavoprotein"/>
</dbReference>
<feature type="domain" description="Flavoprotein" evidence="1">
    <location>
        <begin position="20"/>
        <end position="126"/>
    </location>
</feature>
<comment type="caution">
    <text evidence="2">The sequence shown here is derived from an EMBL/GenBank/DDBJ whole genome shotgun (WGS) entry which is preliminary data.</text>
</comment>
<dbReference type="OrthoDB" id="4578483at2"/>
<dbReference type="InterPro" id="IPR036551">
    <property type="entry name" value="Flavin_trans-like"/>
</dbReference>
<keyword evidence="3" id="KW-1185">Reference proteome</keyword>
<evidence type="ECO:0000313" key="2">
    <source>
        <dbReference type="EMBL" id="PRX06656.1"/>
    </source>
</evidence>
<sequence length="211" mass="22084">MAPEKGDLAALLAPGVSFRRLLLVGTGALAVTHLPFWLNWAGEFYPDLELRIVLTRSATRFVAPDALAALAGGPVLVDDWAALPVRPAPHVDLAGWPDAILVHPAGQSFIARLALGLADSPVQLALQLTTAVIGVAPALPPGHGNGRAVGEHLARLAADPRIVVGPTEEATSASTREVHDGGVTPVSTMFRLMQQRLVERETPIGAGHGNR</sequence>
<dbReference type="Proteomes" id="UP000239415">
    <property type="component" value="Unassembled WGS sequence"/>
</dbReference>
<evidence type="ECO:0000259" key="1">
    <source>
        <dbReference type="Pfam" id="PF02441"/>
    </source>
</evidence>
<dbReference type="AlphaFoldDB" id="A0A2T0JGF5"/>
<dbReference type="SUPFAM" id="SSF52507">
    <property type="entry name" value="Homo-oligomeric flavin-containing Cys decarboxylases, HFCD"/>
    <property type="match status" value="1"/>
</dbReference>
<accession>A0A2T0JGF5</accession>
<dbReference type="Gene3D" id="3.40.50.1950">
    <property type="entry name" value="Flavin prenyltransferase-like"/>
    <property type="match status" value="1"/>
</dbReference>
<name>A0A2T0JGF5_9ACTN</name>
<organism evidence="2 3">
    <name type="scientific">Actinoplanes italicus</name>
    <dbReference type="NCBI Taxonomy" id="113567"/>
    <lineage>
        <taxon>Bacteria</taxon>
        <taxon>Bacillati</taxon>
        <taxon>Actinomycetota</taxon>
        <taxon>Actinomycetes</taxon>
        <taxon>Micromonosporales</taxon>
        <taxon>Micromonosporaceae</taxon>
        <taxon>Actinoplanes</taxon>
    </lineage>
</organism>
<dbReference type="Pfam" id="PF02441">
    <property type="entry name" value="Flavoprotein"/>
    <property type="match status" value="1"/>
</dbReference>
<gene>
    <name evidence="2" type="ORF">CLV67_14335</name>
</gene>
<dbReference type="RefSeq" id="WP_106331020.1">
    <property type="nucleotide sequence ID" value="NZ_BOMO01000185.1"/>
</dbReference>